<proteinExistence type="predicted"/>
<dbReference type="Pfam" id="PF24355">
    <property type="entry name" value="DUF7514"/>
    <property type="match status" value="1"/>
</dbReference>
<name>A0A8K0SN05_9HYPO</name>
<feature type="region of interest" description="Disordered" evidence="1">
    <location>
        <begin position="651"/>
        <end position="674"/>
    </location>
</feature>
<dbReference type="Proteomes" id="UP000813444">
    <property type="component" value="Unassembled WGS sequence"/>
</dbReference>
<dbReference type="InterPro" id="IPR058925">
    <property type="entry name" value="zf-C2H2_AcuF"/>
</dbReference>
<dbReference type="AlphaFoldDB" id="A0A8K0SN05"/>
<accession>A0A8K0SN05</accession>
<feature type="domain" description="C2H2-type" evidence="2">
    <location>
        <begin position="410"/>
        <end position="433"/>
    </location>
</feature>
<evidence type="ECO:0000256" key="1">
    <source>
        <dbReference type="SAM" id="MobiDB-lite"/>
    </source>
</evidence>
<protein>
    <recommendedName>
        <fullName evidence="2">C2H2-type domain-containing protein</fullName>
    </recommendedName>
</protein>
<comment type="caution">
    <text evidence="3">The sequence shown here is derived from an EMBL/GenBank/DDBJ whole genome shotgun (WGS) entry which is preliminary data.</text>
</comment>
<keyword evidence="4" id="KW-1185">Reference proteome</keyword>
<dbReference type="InterPro" id="IPR055936">
    <property type="entry name" value="DUF7514"/>
</dbReference>
<feature type="region of interest" description="Disordered" evidence="1">
    <location>
        <begin position="131"/>
        <end position="150"/>
    </location>
</feature>
<dbReference type="InterPro" id="IPR013087">
    <property type="entry name" value="Znf_C2H2_type"/>
</dbReference>
<dbReference type="SMART" id="SM00355">
    <property type="entry name" value="ZnF_C2H2"/>
    <property type="match status" value="3"/>
</dbReference>
<evidence type="ECO:0000313" key="4">
    <source>
        <dbReference type="Proteomes" id="UP000813444"/>
    </source>
</evidence>
<dbReference type="PANTHER" id="PTHR39611:SF2">
    <property type="entry name" value="HYDROXYPROLINE-RICH GLYCOPROTEIN DZ-HRGP"/>
    <property type="match status" value="1"/>
</dbReference>
<dbReference type="OrthoDB" id="20872at2759"/>
<evidence type="ECO:0000259" key="2">
    <source>
        <dbReference type="SMART" id="SM00355"/>
    </source>
</evidence>
<dbReference type="Pfam" id="PF26082">
    <property type="entry name" value="zf-C2H2_AcuF"/>
    <property type="match status" value="1"/>
</dbReference>
<feature type="domain" description="C2H2-type" evidence="2">
    <location>
        <begin position="345"/>
        <end position="371"/>
    </location>
</feature>
<feature type="compositionally biased region" description="Polar residues" evidence="1">
    <location>
        <begin position="656"/>
        <end position="671"/>
    </location>
</feature>
<evidence type="ECO:0000313" key="3">
    <source>
        <dbReference type="EMBL" id="KAH7312704.1"/>
    </source>
</evidence>
<reference evidence="3" key="1">
    <citation type="journal article" date="2021" name="Nat. Commun.">
        <title>Genetic determinants of endophytism in the Arabidopsis root mycobiome.</title>
        <authorList>
            <person name="Mesny F."/>
            <person name="Miyauchi S."/>
            <person name="Thiergart T."/>
            <person name="Pickel B."/>
            <person name="Atanasova L."/>
            <person name="Karlsson M."/>
            <person name="Huettel B."/>
            <person name="Barry K.W."/>
            <person name="Haridas S."/>
            <person name="Chen C."/>
            <person name="Bauer D."/>
            <person name="Andreopoulos W."/>
            <person name="Pangilinan J."/>
            <person name="LaButti K."/>
            <person name="Riley R."/>
            <person name="Lipzen A."/>
            <person name="Clum A."/>
            <person name="Drula E."/>
            <person name="Henrissat B."/>
            <person name="Kohler A."/>
            <person name="Grigoriev I.V."/>
            <person name="Martin F.M."/>
            <person name="Hacquard S."/>
        </authorList>
    </citation>
    <scope>NUCLEOTIDE SEQUENCE</scope>
    <source>
        <strain evidence="3">MPI-CAGE-CH-0235</strain>
    </source>
</reference>
<dbReference type="EMBL" id="JAGPNK010000010">
    <property type="protein sequence ID" value="KAH7312704.1"/>
    <property type="molecule type" value="Genomic_DNA"/>
</dbReference>
<feature type="compositionally biased region" description="Low complexity" evidence="1">
    <location>
        <begin position="140"/>
        <end position="150"/>
    </location>
</feature>
<feature type="domain" description="C2H2-type" evidence="2">
    <location>
        <begin position="373"/>
        <end position="401"/>
    </location>
</feature>
<organism evidence="3 4">
    <name type="scientific">Stachybotrys elegans</name>
    <dbReference type="NCBI Taxonomy" id="80388"/>
    <lineage>
        <taxon>Eukaryota</taxon>
        <taxon>Fungi</taxon>
        <taxon>Dikarya</taxon>
        <taxon>Ascomycota</taxon>
        <taxon>Pezizomycotina</taxon>
        <taxon>Sordariomycetes</taxon>
        <taxon>Hypocreomycetidae</taxon>
        <taxon>Hypocreales</taxon>
        <taxon>Stachybotryaceae</taxon>
        <taxon>Stachybotrys</taxon>
    </lineage>
</organism>
<dbReference type="PANTHER" id="PTHR39611">
    <property type="entry name" value="HYDROXYPROLINE-RICH GLYCOPROTEIN DZ-HRGP-RELATED"/>
    <property type="match status" value="1"/>
</dbReference>
<feature type="region of interest" description="Disordered" evidence="1">
    <location>
        <begin position="699"/>
        <end position="726"/>
    </location>
</feature>
<sequence>MSKGHLEIPGDVGIVARLHGACVESMRSILSDHRDHQEHVQSNLTSFKRVLQSLTLWGLDHSVADGTLDTELQKSKNLQNATLIPLRAMASILAFDLLPSISRKDQTTVAELRSELIVLLEESKIVIAEDEDSDEEIYSDDGASSSTISESNTNTRSFQVIVSRLTNFTRCLVDLSIALEHPAKDPEYLHEPEIAEKSAIWMPHQPYSQKIQEKFPLTPPDLVDYLGKSNLKRRQRIAKQHEMVEDVQESKEYSLPEPIEDANISILDRYRADAWWRRWLDSRLTETMDIESLFKDSGLGSSLPTASGPSQAAMSDVSSIASSLAEASWKAFPQLTEDAKRGRPFECDGCGRIIVVAKTKYWRKHLIKDLHPYDCILPDCHFSVESFPNQRSWRDHILLEHGEDSILKDQKCIFCGTVVSDGSVSLLKHISRHLEEISAAALSRHFDAGDSSDTISQSVSADDASESTASIANAAAADFYGYLLQPDNAPTPMFDALLRSIFDFLVRATPDPVTAEATVPVLSPHQLHRMYEMGKEASEVNISQRDEITTCIWMISGVQHALMPGNDDFAAPSIPCITRKGFVRWMTLNSLLDPGAHHSLLQHVVRDYRLLHPDTGQRFNEYLPRKCLPLESDEETNQLFQAYAEQLRAEAEGSRSRNFPYTNRQKPSSIESPEAAFEGSLDIRVVTAPTDVSRLGRTIGKSQIKSEPGFEQGRDFNIQVAPNEKS</sequence>
<gene>
    <name evidence="3" type="ORF">B0I35DRAFT_60660</name>
</gene>